<reference evidence="1" key="1">
    <citation type="submission" date="2018-05" db="EMBL/GenBank/DDBJ databases">
        <authorList>
            <person name="Lanie J.A."/>
            <person name="Ng W.-L."/>
            <person name="Kazmierczak K.M."/>
            <person name="Andrzejewski T.M."/>
            <person name="Davidsen T.M."/>
            <person name="Wayne K.J."/>
            <person name="Tettelin H."/>
            <person name="Glass J.I."/>
            <person name="Rusch D."/>
            <person name="Podicherti R."/>
            <person name="Tsui H.-C.T."/>
            <person name="Winkler M.E."/>
        </authorList>
    </citation>
    <scope>NUCLEOTIDE SEQUENCE</scope>
</reference>
<sequence>PDALDDIVNMMEDEEKDITMIGFDKFFPFPQDGTEDITITQDPSHGDLSGITFTASSDTDAAKLAQWTLTYTPDPNYNGPDSFNYTVYNPNNPNNGGVSDEGTISIDINSINDSPVLGDIANVSINEDSDTTFTVLYSDVEDALIATAFSDSANVVVSINSESESAEITIDATNDYSGSSSVTVTVTEDKEQIELPVSVSSSFVVTINPVNDPPVITSSPSSTDVELGTTFSYQVNVAD</sequence>
<feature type="non-terminal residue" evidence="1">
    <location>
        <position position="1"/>
    </location>
</feature>
<accession>A0A383CT91</accession>
<organism evidence="1">
    <name type="scientific">marine metagenome</name>
    <dbReference type="NCBI Taxonomy" id="408172"/>
    <lineage>
        <taxon>unclassified sequences</taxon>
        <taxon>metagenomes</taxon>
        <taxon>ecological metagenomes</taxon>
    </lineage>
</organism>
<name>A0A383CT91_9ZZZZ</name>
<evidence type="ECO:0000313" key="1">
    <source>
        <dbReference type="EMBL" id="SVE35260.1"/>
    </source>
</evidence>
<dbReference type="AlphaFoldDB" id="A0A383CT91"/>
<dbReference type="Pfam" id="PF17963">
    <property type="entry name" value="Big_9"/>
    <property type="match status" value="2"/>
</dbReference>
<feature type="non-terminal residue" evidence="1">
    <location>
        <position position="239"/>
    </location>
</feature>
<protein>
    <recommendedName>
        <fullName evidence="2">Cadherin domain-containing protein</fullName>
    </recommendedName>
</protein>
<dbReference type="Gene3D" id="2.60.40.2810">
    <property type="match status" value="1"/>
</dbReference>
<gene>
    <name evidence="1" type="ORF">METZ01_LOCUS488114</name>
</gene>
<evidence type="ECO:0008006" key="2">
    <source>
        <dbReference type="Google" id="ProtNLM"/>
    </source>
</evidence>
<proteinExistence type="predicted"/>
<dbReference type="EMBL" id="UINC01211385">
    <property type="protein sequence ID" value="SVE35260.1"/>
    <property type="molecule type" value="Genomic_DNA"/>
</dbReference>